<dbReference type="KEGG" id="sjp:SJA_C2-03920"/>
<name>D4Z8D6_SPHIU</name>
<gene>
    <name evidence="1" type="ordered locus">SJA_C2-03920</name>
</gene>
<dbReference type="HOGENOM" id="CLU_2358257_0_0_5"/>
<keyword evidence="2" id="KW-1185">Reference proteome</keyword>
<dbReference type="AlphaFoldDB" id="D4Z8D6"/>
<accession>D4Z8D6</accession>
<proteinExistence type="predicted"/>
<dbReference type="Proteomes" id="UP000007753">
    <property type="component" value="Chromosome 2"/>
</dbReference>
<organism evidence="1 2">
    <name type="scientific">Sphingobium indicum (strain DSM 16413 / CCM 7287 / MTCC 6362 / UT26 / NBRC 101211 / UT26S)</name>
    <name type="common">Sphingobium japonicum</name>
    <dbReference type="NCBI Taxonomy" id="452662"/>
    <lineage>
        <taxon>Bacteria</taxon>
        <taxon>Pseudomonadati</taxon>
        <taxon>Pseudomonadota</taxon>
        <taxon>Alphaproteobacteria</taxon>
        <taxon>Sphingomonadales</taxon>
        <taxon>Sphingomonadaceae</taxon>
        <taxon>Sphingobium</taxon>
    </lineage>
</organism>
<reference evidence="1 2" key="1">
    <citation type="journal article" date="2010" name="J. Bacteriol.">
        <title>Complete genome sequence of the representative gamma-hexachlorocyclohexane-degrading bacterium Sphingobium japonicum UT26.</title>
        <authorList>
            <person name="Nagata Y."/>
            <person name="Ohtsubo Y."/>
            <person name="Endo R."/>
            <person name="Ichikawa N."/>
            <person name="Ankai A."/>
            <person name="Oguchi A."/>
            <person name="Fukui S."/>
            <person name="Fujita N."/>
            <person name="Tsuda M."/>
        </authorList>
    </citation>
    <scope>NUCLEOTIDE SEQUENCE [LARGE SCALE GENOMIC DNA]</scope>
    <source>
        <strain evidence="2">DSM 16413 / CCM 7287 / MTCC 6362 / UT26 / NBRC 101211 / UT26S</strain>
    </source>
</reference>
<sequence>MIFFSWAAVTIRSILSPRMPHLRSMASQGDERGQGSCPYAHLAQVRLIRKGRGSFQRFRLVPRMEFMFVHHTDLERLYNNSCRVETVAACNITVRD</sequence>
<dbReference type="STRING" id="452662.SJA_C2-03920"/>
<evidence type="ECO:0000313" key="1">
    <source>
        <dbReference type="EMBL" id="BAI98755.1"/>
    </source>
</evidence>
<evidence type="ECO:0000313" key="2">
    <source>
        <dbReference type="Proteomes" id="UP000007753"/>
    </source>
</evidence>
<protein>
    <submittedName>
        <fullName evidence="1">Uncharacterized protein</fullName>
    </submittedName>
</protein>
<dbReference type="EMBL" id="AP010804">
    <property type="protein sequence ID" value="BAI98755.1"/>
    <property type="molecule type" value="Genomic_DNA"/>
</dbReference>